<keyword evidence="3" id="KW-1185">Reference proteome</keyword>
<feature type="transmembrane region" description="Helical" evidence="1">
    <location>
        <begin position="27"/>
        <end position="45"/>
    </location>
</feature>
<name>A0ABY9W6D2_9BACI</name>
<proteinExistence type="predicted"/>
<evidence type="ECO:0000313" key="3">
    <source>
        <dbReference type="Proteomes" id="UP001303701"/>
    </source>
</evidence>
<keyword evidence="1" id="KW-0472">Membrane</keyword>
<dbReference type="EMBL" id="CP134501">
    <property type="protein sequence ID" value="WNF31578.1"/>
    <property type="molecule type" value="Genomic_DNA"/>
</dbReference>
<feature type="transmembrane region" description="Helical" evidence="1">
    <location>
        <begin position="116"/>
        <end position="133"/>
    </location>
</feature>
<reference evidence="2 3" key="1">
    <citation type="submission" date="2023-09" db="EMBL/GenBank/DDBJ databases">
        <title>Different Types of Thermotolerant Ring-Cleaving Dioxygenases derived from Aeribacillus composti HB-1 applied for multiple aromatic hydrocarbons removal.</title>
        <authorList>
            <person name="Cao L."/>
            <person name="Li M."/>
            <person name="Ma T."/>
        </authorList>
    </citation>
    <scope>NUCLEOTIDE SEQUENCE [LARGE SCALE GENOMIC DNA]</scope>
    <source>
        <strain evidence="2 3">HB-1</strain>
    </source>
</reference>
<keyword evidence="1" id="KW-1133">Transmembrane helix</keyword>
<protein>
    <submittedName>
        <fullName evidence="2">Uncharacterized protein</fullName>
    </submittedName>
</protein>
<feature type="transmembrane region" description="Helical" evidence="1">
    <location>
        <begin position="80"/>
        <end position="104"/>
    </location>
</feature>
<accession>A0ABY9W6D2</accession>
<dbReference type="GeneID" id="301126238"/>
<evidence type="ECO:0000256" key="1">
    <source>
        <dbReference type="SAM" id="Phobius"/>
    </source>
</evidence>
<gene>
    <name evidence="2" type="ORF">RI196_09660</name>
</gene>
<dbReference type="Proteomes" id="UP001303701">
    <property type="component" value="Chromosome"/>
</dbReference>
<organism evidence="2 3">
    <name type="scientific">Aeribacillus composti</name>
    <dbReference type="NCBI Taxonomy" id="1868734"/>
    <lineage>
        <taxon>Bacteria</taxon>
        <taxon>Bacillati</taxon>
        <taxon>Bacillota</taxon>
        <taxon>Bacilli</taxon>
        <taxon>Bacillales</taxon>
        <taxon>Bacillaceae</taxon>
        <taxon>Aeribacillus</taxon>
    </lineage>
</organism>
<evidence type="ECO:0000313" key="2">
    <source>
        <dbReference type="EMBL" id="WNF31578.1"/>
    </source>
</evidence>
<dbReference type="RefSeq" id="WP_311066134.1">
    <property type="nucleotide sequence ID" value="NZ_CP134501.1"/>
</dbReference>
<keyword evidence="1" id="KW-0812">Transmembrane</keyword>
<feature type="transmembrane region" description="Helical" evidence="1">
    <location>
        <begin position="51"/>
        <end position="73"/>
    </location>
</feature>
<sequence>MVRREDGAWDTLINLYKKHAIIDLMRYYTVMNLLMILLLFFLNLADVPWHLILFALLLGLNFLLIGALLILLVKNVEMAFGFIAIYTVVEYVTNGELIPWPHFFYKFNSMVDGNKAFVYAANILSIVIASLLIRRKLKDDFGK</sequence>